<gene>
    <name evidence="1" type="ORF">N479_13525</name>
</gene>
<sequence length="105" mass="11530">MTEQDKVKAAINSFYKGAGLNLTFKGEANPKVAEIFGEMVQKTKECTEALNWVPEPTGGKASISWIAKNFTQSVLAQLEQKQSLSCAKSVIWGYRRHLQVAALGI</sequence>
<name>A0A0F6ADV8_9GAMM</name>
<dbReference type="PATRIC" id="fig|1129367.4.peg.2528"/>
<dbReference type="Proteomes" id="UP000033434">
    <property type="component" value="Unassembled WGS sequence"/>
</dbReference>
<accession>A0A0F6ADV8</accession>
<evidence type="ECO:0000313" key="1">
    <source>
        <dbReference type="EMBL" id="KKE83584.1"/>
    </source>
</evidence>
<proteinExistence type="predicted"/>
<organism evidence="1 2">
    <name type="scientific">Pseudoalteromonas luteoviolacea S4054</name>
    <dbReference type="NCBI Taxonomy" id="1129367"/>
    <lineage>
        <taxon>Bacteria</taxon>
        <taxon>Pseudomonadati</taxon>
        <taxon>Pseudomonadota</taxon>
        <taxon>Gammaproteobacteria</taxon>
        <taxon>Alteromonadales</taxon>
        <taxon>Pseudoalteromonadaceae</taxon>
        <taxon>Pseudoalteromonas</taxon>
    </lineage>
</organism>
<evidence type="ECO:0000313" key="2">
    <source>
        <dbReference type="Proteomes" id="UP000033434"/>
    </source>
</evidence>
<protein>
    <submittedName>
        <fullName evidence="1">Uncharacterized protein</fullName>
    </submittedName>
</protein>
<dbReference type="RefSeq" id="WP_046356162.1">
    <property type="nucleotide sequence ID" value="NZ_AUXW01000145.1"/>
</dbReference>
<dbReference type="EMBL" id="AUXW01000145">
    <property type="protein sequence ID" value="KKE83584.1"/>
    <property type="molecule type" value="Genomic_DNA"/>
</dbReference>
<dbReference type="AlphaFoldDB" id="A0A0F6ADV8"/>
<reference evidence="1 2" key="1">
    <citation type="journal article" date="2015" name="BMC Genomics">
        <title>Genome mining reveals unlocked bioactive potential of marine Gram-negative bacteria.</title>
        <authorList>
            <person name="Machado H."/>
            <person name="Sonnenschein E.C."/>
            <person name="Melchiorsen J."/>
            <person name="Gram L."/>
        </authorList>
    </citation>
    <scope>NUCLEOTIDE SEQUENCE [LARGE SCALE GENOMIC DNA]</scope>
    <source>
        <strain evidence="1 2">S4054</strain>
    </source>
</reference>
<comment type="caution">
    <text evidence="1">The sequence shown here is derived from an EMBL/GenBank/DDBJ whole genome shotgun (WGS) entry which is preliminary data.</text>
</comment>